<evidence type="ECO:0000313" key="1">
    <source>
        <dbReference type="EMBL" id="KAK2562511.1"/>
    </source>
</evidence>
<organism evidence="1 2">
    <name type="scientific">Acropora cervicornis</name>
    <name type="common">Staghorn coral</name>
    <dbReference type="NCBI Taxonomy" id="6130"/>
    <lineage>
        <taxon>Eukaryota</taxon>
        <taxon>Metazoa</taxon>
        <taxon>Cnidaria</taxon>
        <taxon>Anthozoa</taxon>
        <taxon>Hexacorallia</taxon>
        <taxon>Scleractinia</taxon>
        <taxon>Astrocoeniina</taxon>
        <taxon>Acroporidae</taxon>
        <taxon>Acropora</taxon>
    </lineage>
</organism>
<reference evidence="1" key="1">
    <citation type="journal article" date="2023" name="G3 (Bethesda)">
        <title>Whole genome assembly and annotation of the endangered Caribbean coral Acropora cervicornis.</title>
        <authorList>
            <person name="Selwyn J.D."/>
            <person name="Vollmer S.V."/>
        </authorList>
    </citation>
    <scope>NUCLEOTIDE SEQUENCE</scope>
    <source>
        <strain evidence="1">K2</strain>
    </source>
</reference>
<dbReference type="PANTHER" id="PTHR47510:SF3">
    <property type="entry name" value="ENDO_EXONUCLEASE_PHOSPHATASE DOMAIN-CONTAINING PROTEIN"/>
    <property type="match status" value="1"/>
</dbReference>
<dbReference type="EMBL" id="JARQWQ010000028">
    <property type="protein sequence ID" value="KAK2562511.1"/>
    <property type="molecule type" value="Genomic_DNA"/>
</dbReference>
<dbReference type="PANTHER" id="PTHR47510">
    <property type="entry name" value="REVERSE TRANSCRIPTASE DOMAIN-CONTAINING PROTEIN"/>
    <property type="match status" value="1"/>
</dbReference>
<feature type="non-terminal residue" evidence="1">
    <location>
        <position position="381"/>
    </location>
</feature>
<name>A0AAD9QJJ1_ACRCE</name>
<reference evidence="1" key="2">
    <citation type="journal article" date="2023" name="Science">
        <title>Genomic signatures of disease resistance in endangered staghorn corals.</title>
        <authorList>
            <person name="Vollmer S.V."/>
            <person name="Selwyn J.D."/>
            <person name="Despard B.A."/>
            <person name="Roesel C.L."/>
        </authorList>
    </citation>
    <scope>NUCLEOTIDE SEQUENCE</scope>
    <source>
        <strain evidence="1">K2</strain>
    </source>
</reference>
<sequence>MESYDQDKKQTEVVKKAYLFSIQAFRVRFMPDLNNLGRLAVNSIFITESLTEMNKKLFKSALNLKYQFVWTLYENIFLRKNTSSPAVWQSNGNILYSLTDYLPNFLSIDSIHPLPLNKQSFVRDFSRFNEESLLSDFQRGDWHNLFLGKDNITDIFSCFLNKSNQIINSHVPIKMLSRKEVKFKAKLWISLGLRTSMNIKNKIYRKFIRTRNQFLYLKFKLYRNKLNHLITLNKRKCNKSDTKNIWKGIKQLVALKPKAYTTPTKIVTSSNTVLTKASDIANAFNHYFVNVGKSLSQTIPKVDVSFSSFLFNPLPRRCFLSPMSVQEIQDTISLQAGKASGPFSIPVSLLKSLKSIIGKPLEILHNLSFASGTVPDSFKMA</sequence>
<dbReference type="Proteomes" id="UP001249851">
    <property type="component" value="Unassembled WGS sequence"/>
</dbReference>
<protein>
    <submittedName>
        <fullName evidence="1">Uncharacterized protein</fullName>
    </submittedName>
</protein>
<keyword evidence="2" id="KW-1185">Reference proteome</keyword>
<dbReference type="AlphaFoldDB" id="A0AAD9QJJ1"/>
<accession>A0AAD9QJJ1</accession>
<proteinExistence type="predicted"/>
<evidence type="ECO:0000313" key="2">
    <source>
        <dbReference type="Proteomes" id="UP001249851"/>
    </source>
</evidence>
<comment type="caution">
    <text evidence="1">The sequence shown here is derived from an EMBL/GenBank/DDBJ whole genome shotgun (WGS) entry which is preliminary data.</text>
</comment>
<gene>
    <name evidence="1" type="ORF">P5673_014178</name>
</gene>